<evidence type="ECO:0000313" key="1">
    <source>
        <dbReference type="EMBL" id="VDK28965.1"/>
    </source>
</evidence>
<dbReference type="EMBL" id="UYRR01017559">
    <property type="protein sequence ID" value="VDK28965.1"/>
    <property type="molecule type" value="Genomic_DNA"/>
</dbReference>
<evidence type="ECO:0000313" key="2">
    <source>
        <dbReference type="Proteomes" id="UP000267096"/>
    </source>
</evidence>
<keyword evidence="2" id="KW-1185">Reference proteome</keyword>
<dbReference type="AlphaFoldDB" id="A0A0M3JIU5"/>
<name>A0A0M3JIU5_ANISI</name>
<sequence length="72" mass="8095">MKFKPDFDSAAIEYQRAAVCCKNAEALEKSREMYLKAAEMHLSCGNLFHAAKFVSQNLQHLFSQAKLTVGDL</sequence>
<protein>
    <submittedName>
        <fullName evidence="3">Gamma-soluble NSF attachment protein (inferred by orthology to a human protein)</fullName>
    </submittedName>
</protein>
<organism evidence="3">
    <name type="scientific">Anisakis simplex</name>
    <name type="common">Herring worm</name>
    <dbReference type="NCBI Taxonomy" id="6269"/>
    <lineage>
        <taxon>Eukaryota</taxon>
        <taxon>Metazoa</taxon>
        <taxon>Ecdysozoa</taxon>
        <taxon>Nematoda</taxon>
        <taxon>Chromadorea</taxon>
        <taxon>Rhabditida</taxon>
        <taxon>Spirurina</taxon>
        <taxon>Ascaridomorpha</taxon>
        <taxon>Ascaridoidea</taxon>
        <taxon>Anisakidae</taxon>
        <taxon>Anisakis</taxon>
        <taxon>Anisakis simplex complex</taxon>
    </lineage>
</organism>
<evidence type="ECO:0000313" key="3">
    <source>
        <dbReference type="WBParaSite" id="ASIM_0000756101-mRNA-1"/>
    </source>
</evidence>
<dbReference type="InterPro" id="IPR011990">
    <property type="entry name" value="TPR-like_helical_dom_sf"/>
</dbReference>
<reference evidence="1 2" key="2">
    <citation type="submission" date="2018-11" db="EMBL/GenBank/DDBJ databases">
        <authorList>
            <consortium name="Pathogen Informatics"/>
        </authorList>
    </citation>
    <scope>NUCLEOTIDE SEQUENCE [LARGE SCALE GENOMIC DNA]</scope>
</reference>
<dbReference type="SUPFAM" id="SSF48452">
    <property type="entry name" value="TPR-like"/>
    <property type="match status" value="1"/>
</dbReference>
<gene>
    <name evidence="1" type="ORF">ASIM_LOCUS7335</name>
</gene>
<dbReference type="Gene3D" id="1.25.40.10">
    <property type="entry name" value="Tetratricopeptide repeat domain"/>
    <property type="match status" value="1"/>
</dbReference>
<dbReference type="OrthoDB" id="26569at2759"/>
<reference evidence="3" key="1">
    <citation type="submission" date="2017-02" db="UniProtKB">
        <authorList>
            <consortium name="WormBaseParasite"/>
        </authorList>
    </citation>
    <scope>IDENTIFICATION</scope>
</reference>
<dbReference type="Proteomes" id="UP000267096">
    <property type="component" value="Unassembled WGS sequence"/>
</dbReference>
<proteinExistence type="predicted"/>
<dbReference type="WBParaSite" id="ASIM_0000756101-mRNA-1">
    <property type="protein sequence ID" value="ASIM_0000756101-mRNA-1"/>
    <property type="gene ID" value="ASIM_0000756101"/>
</dbReference>
<accession>A0A0M3JIU5</accession>